<gene>
    <name evidence="1" type="ORF">E2562_019928</name>
</gene>
<organism evidence="1 2">
    <name type="scientific">Oryza meyeriana var. granulata</name>
    <dbReference type="NCBI Taxonomy" id="110450"/>
    <lineage>
        <taxon>Eukaryota</taxon>
        <taxon>Viridiplantae</taxon>
        <taxon>Streptophyta</taxon>
        <taxon>Embryophyta</taxon>
        <taxon>Tracheophyta</taxon>
        <taxon>Spermatophyta</taxon>
        <taxon>Magnoliopsida</taxon>
        <taxon>Liliopsida</taxon>
        <taxon>Poales</taxon>
        <taxon>Poaceae</taxon>
        <taxon>BOP clade</taxon>
        <taxon>Oryzoideae</taxon>
        <taxon>Oryzeae</taxon>
        <taxon>Oryzinae</taxon>
        <taxon>Oryza</taxon>
        <taxon>Oryza meyeriana</taxon>
    </lineage>
</organism>
<evidence type="ECO:0000313" key="1">
    <source>
        <dbReference type="EMBL" id="KAF0929347.1"/>
    </source>
</evidence>
<reference evidence="1 2" key="1">
    <citation type="submission" date="2019-11" db="EMBL/GenBank/DDBJ databases">
        <title>Whole genome sequence of Oryza granulata.</title>
        <authorList>
            <person name="Li W."/>
        </authorList>
    </citation>
    <scope>NUCLEOTIDE SEQUENCE [LARGE SCALE GENOMIC DNA]</scope>
    <source>
        <strain evidence="2">cv. Menghai</strain>
        <tissue evidence="1">Leaf</tissue>
    </source>
</reference>
<dbReference type="AlphaFoldDB" id="A0A6G1EXI2"/>
<evidence type="ECO:0000313" key="2">
    <source>
        <dbReference type="Proteomes" id="UP000479710"/>
    </source>
</evidence>
<sequence>MESLEEMVTLRAAASEAGKEEQKAATLEVPVEVVEAGEEVMVDALPPEAAGVQEQQGKVSWWHGDQLWLWLQLGSGQHGGIAVGCLMHSLVRRDRLSSINLSKRDVRQHV</sequence>
<dbReference type="Proteomes" id="UP000479710">
    <property type="component" value="Unassembled WGS sequence"/>
</dbReference>
<proteinExistence type="predicted"/>
<keyword evidence="2" id="KW-1185">Reference proteome</keyword>
<protein>
    <submittedName>
        <fullName evidence="1">Uncharacterized protein</fullName>
    </submittedName>
</protein>
<accession>A0A6G1EXI2</accession>
<comment type="caution">
    <text evidence="1">The sequence shown here is derived from an EMBL/GenBank/DDBJ whole genome shotgun (WGS) entry which is preliminary data.</text>
</comment>
<dbReference type="EMBL" id="SPHZ02000002">
    <property type="protein sequence ID" value="KAF0929347.1"/>
    <property type="molecule type" value="Genomic_DNA"/>
</dbReference>
<name>A0A6G1EXI2_9ORYZ</name>